<dbReference type="RefSeq" id="WP_379719055.1">
    <property type="nucleotide sequence ID" value="NZ_JBHSMS010000025.1"/>
</dbReference>
<evidence type="ECO:0000313" key="2">
    <source>
        <dbReference type="Proteomes" id="UP001596031"/>
    </source>
</evidence>
<dbReference type="Gene3D" id="2.30.110.50">
    <property type="match status" value="1"/>
</dbReference>
<reference evidence="2" key="1">
    <citation type="journal article" date="2019" name="Int. J. Syst. Evol. Microbiol.">
        <title>The Global Catalogue of Microorganisms (GCM) 10K type strain sequencing project: providing services to taxonomists for standard genome sequencing and annotation.</title>
        <authorList>
            <consortium name="The Broad Institute Genomics Platform"/>
            <consortium name="The Broad Institute Genome Sequencing Center for Infectious Disease"/>
            <person name="Wu L."/>
            <person name="Ma J."/>
        </authorList>
    </citation>
    <scope>NUCLEOTIDE SEQUENCE [LARGE SCALE GENOMIC DNA]</scope>
    <source>
        <strain evidence="2">CCUG 38813</strain>
    </source>
</reference>
<dbReference type="Pfam" id="PF05954">
    <property type="entry name" value="Phage_GPD"/>
    <property type="match status" value="1"/>
</dbReference>
<comment type="caution">
    <text evidence="1">The sequence shown here is derived from an EMBL/GenBank/DDBJ whole genome shotgun (WGS) entry which is preliminary data.</text>
</comment>
<sequence>MGESQEIAAGAARSAFSGASQHKRLMRLDFPFKDGPPAILLPNKLVAHEEVSRGFRFELEVLSDDPRIPLKTLMGRMVTISLVREDGSLRYFNGYITECRFVRCDGGFAFYQMLLEPWLAFARLRKDNRSFHNKNVLEITEETLKHYRQADWHMDRIDESKLTLANQYDETDYNHLHRRWEALGLHYWYEHRADGHKLMISDNSFLAKPIDEQAYWISYHDQGGSREDDGIHTWTA</sequence>
<dbReference type="EMBL" id="JBHSMS010000025">
    <property type="protein sequence ID" value="MFC5510990.1"/>
    <property type="molecule type" value="Genomic_DNA"/>
</dbReference>
<accession>A0ABW0PEZ4</accession>
<organism evidence="1 2">
    <name type="scientific">Massilia jejuensis</name>
    <dbReference type="NCBI Taxonomy" id="648894"/>
    <lineage>
        <taxon>Bacteria</taxon>
        <taxon>Pseudomonadati</taxon>
        <taxon>Pseudomonadota</taxon>
        <taxon>Betaproteobacteria</taxon>
        <taxon>Burkholderiales</taxon>
        <taxon>Oxalobacteraceae</taxon>
        <taxon>Telluria group</taxon>
        <taxon>Massilia</taxon>
    </lineage>
</organism>
<feature type="non-terminal residue" evidence="1">
    <location>
        <position position="236"/>
    </location>
</feature>
<keyword evidence="2" id="KW-1185">Reference proteome</keyword>
<dbReference type="Proteomes" id="UP001596031">
    <property type="component" value="Unassembled WGS sequence"/>
</dbReference>
<dbReference type="SUPFAM" id="SSF69279">
    <property type="entry name" value="Phage tail proteins"/>
    <property type="match status" value="1"/>
</dbReference>
<name>A0ABW0PEZ4_9BURK</name>
<proteinExistence type="predicted"/>
<evidence type="ECO:0000313" key="1">
    <source>
        <dbReference type="EMBL" id="MFC5510990.1"/>
    </source>
</evidence>
<protein>
    <submittedName>
        <fullName evidence="1">Type VI secretion system Vgr family protein</fullName>
    </submittedName>
</protein>
<gene>
    <name evidence="1" type="ORF">ACFPOU_07615</name>
</gene>